<dbReference type="PANTHER" id="PTHR43130:SF3">
    <property type="entry name" value="HTH-TYPE TRANSCRIPTIONAL REGULATOR RV1931C"/>
    <property type="match status" value="1"/>
</dbReference>
<sequence length="330" mass="34637">MPVIAVLALDGAPGHHLTTPGLVFGTACRAHPGVSYEVRLCAAPGFRATGGPGPALAVRPPHGLEGLADADVVLVPGHDGARAGRPPEGVAAALRAAAHRGGRVAAVGTGTFTLAATGLLDGRRATTGWRHVEELAALYPRIDVDPVGTVVEDGPFWSAAGVFGGMDVCLRLLARDHGRRVAGETSRELITPLHVDADSVQETIDREVAESTGLEPTLRWIEEHLHLPLTLPEIAAHARTSPSGVTRRFRAHTGLSPLQYVLRARLREAMRLLRETDMPVEGVAGATGFTSPATLRRHFRALTGTTPRAYRRAHAAADGPPAPPPTPSGP</sequence>
<protein>
    <submittedName>
        <fullName evidence="5">AraC family transcriptional regulator</fullName>
    </submittedName>
</protein>
<reference evidence="5" key="2">
    <citation type="submission" date="2020-09" db="EMBL/GenBank/DDBJ databases">
        <authorList>
            <person name="Sun Q."/>
            <person name="Ohkuma M."/>
        </authorList>
    </citation>
    <scope>NUCLEOTIDE SEQUENCE</scope>
    <source>
        <strain evidence="5">JCM 4784</strain>
    </source>
</reference>
<evidence type="ECO:0000256" key="1">
    <source>
        <dbReference type="ARBA" id="ARBA00023015"/>
    </source>
</evidence>
<accession>A0A918ZPE6</accession>
<dbReference type="GO" id="GO:0043565">
    <property type="term" value="F:sequence-specific DNA binding"/>
    <property type="evidence" value="ECO:0007669"/>
    <property type="project" value="InterPro"/>
</dbReference>
<dbReference type="Pfam" id="PF01965">
    <property type="entry name" value="DJ-1_PfpI"/>
    <property type="match status" value="1"/>
</dbReference>
<feature type="region of interest" description="Disordered" evidence="3">
    <location>
        <begin position="311"/>
        <end position="330"/>
    </location>
</feature>
<reference evidence="5" key="1">
    <citation type="journal article" date="2014" name="Int. J. Syst. Evol. Microbiol.">
        <title>Complete genome sequence of Corynebacterium casei LMG S-19264T (=DSM 44701T), isolated from a smear-ripened cheese.</title>
        <authorList>
            <consortium name="US DOE Joint Genome Institute (JGI-PGF)"/>
            <person name="Walter F."/>
            <person name="Albersmeier A."/>
            <person name="Kalinowski J."/>
            <person name="Ruckert C."/>
        </authorList>
    </citation>
    <scope>NUCLEOTIDE SEQUENCE</scope>
    <source>
        <strain evidence="5">JCM 4784</strain>
    </source>
</reference>
<dbReference type="SUPFAM" id="SSF52317">
    <property type="entry name" value="Class I glutamine amidotransferase-like"/>
    <property type="match status" value="1"/>
</dbReference>
<evidence type="ECO:0000256" key="3">
    <source>
        <dbReference type="SAM" id="MobiDB-lite"/>
    </source>
</evidence>
<comment type="caution">
    <text evidence="5">The sequence shown here is derived from an EMBL/GenBank/DDBJ whole genome shotgun (WGS) entry which is preliminary data.</text>
</comment>
<dbReference type="RefSeq" id="WP_229925712.1">
    <property type="nucleotide sequence ID" value="NZ_BNBT01000049.1"/>
</dbReference>
<keyword evidence="1" id="KW-0805">Transcription regulation</keyword>
<name>A0A918ZPE6_9ACTN</name>
<keyword evidence="6" id="KW-1185">Reference proteome</keyword>
<dbReference type="SUPFAM" id="SSF46689">
    <property type="entry name" value="Homeodomain-like"/>
    <property type="match status" value="2"/>
</dbReference>
<dbReference type="GO" id="GO:0003700">
    <property type="term" value="F:DNA-binding transcription factor activity"/>
    <property type="evidence" value="ECO:0007669"/>
    <property type="project" value="InterPro"/>
</dbReference>
<feature type="compositionally biased region" description="Pro residues" evidence="3">
    <location>
        <begin position="320"/>
        <end position="330"/>
    </location>
</feature>
<dbReference type="PROSITE" id="PS01124">
    <property type="entry name" value="HTH_ARAC_FAMILY_2"/>
    <property type="match status" value="1"/>
</dbReference>
<dbReference type="InterPro" id="IPR009057">
    <property type="entry name" value="Homeodomain-like_sf"/>
</dbReference>
<feature type="domain" description="HTH araC/xylS-type" evidence="4">
    <location>
        <begin position="215"/>
        <end position="313"/>
    </location>
</feature>
<evidence type="ECO:0000256" key="2">
    <source>
        <dbReference type="ARBA" id="ARBA00023163"/>
    </source>
</evidence>
<dbReference type="InterPro" id="IPR002818">
    <property type="entry name" value="DJ-1/PfpI"/>
</dbReference>
<proteinExistence type="predicted"/>
<dbReference type="SMART" id="SM00342">
    <property type="entry name" value="HTH_ARAC"/>
    <property type="match status" value="1"/>
</dbReference>
<evidence type="ECO:0000259" key="4">
    <source>
        <dbReference type="PROSITE" id="PS01124"/>
    </source>
</evidence>
<evidence type="ECO:0000313" key="5">
    <source>
        <dbReference type="EMBL" id="GHE63555.1"/>
    </source>
</evidence>
<organism evidence="5 6">
    <name type="scientific">Streptomyces longispororuber</name>
    <dbReference type="NCBI Taxonomy" id="68230"/>
    <lineage>
        <taxon>Bacteria</taxon>
        <taxon>Bacillati</taxon>
        <taxon>Actinomycetota</taxon>
        <taxon>Actinomycetes</taxon>
        <taxon>Kitasatosporales</taxon>
        <taxon>Streptomycetaceae</taxon>
        <taxon>Streptomyces</taxon>
    </lineage>
</organism>
<keyword evidence="2" id="KW-0804">Transcription</keyword>
<dbReference type="InterPro" id="IPR029062">
    <property type="entry name" value="Class_I_gatase-like"/>
</dbReference>
<dbReference type="Proteomes" id="UP000608024">
    <property type="component" value="Unassembled WGS sequence"/>
</dbReference>
<dbReference type="Pfam" id="PF12833">
    <property type="entry name" value="HTH_18"/>
    <property type="match status" value="1"/>
</dbReference>
<dbReference type="InterPro" id="IPR018060">
    <property type="entry name" value="HTH_AraC"/>
</dbReference>
<dbReference type="AlphaFoldDB" id="A0A918ZPE6"/>
<dbReference type="InterPro" id="IPR052158">
    <property type="entry name" value="INH-QAR"/>
</dbReference>
<dbReference type="Gene3D" id="3.40.50.880">
    <property type="match status" value="1"/>
</dbReference>
<dbReference type="EMBL" id="BNBT01000049">
    <property type="protein sequence ID" value="GHE63555.1"/>
    <property type="molecule type" value="Genomic_DNA"/>
</dbReference>
<gene>
    <name evidence="5" type="ORF">GCM10018785_35520</name>
</gene>
<evidence type="ECO:0000313" key="6">
    <source>
        <dbReference type="Proteomes" id="UP000608024"/>
    </source>
</evidence>
<dbReference type="Gene3D" id="1.10.10.60">
    <property type="entry name" value="Homeodomain-like"/>
    <property type="match status" value="1"/>
</dbReference>
<dbReference type="PANTHER" id="PTHR43130">
    <property type="entry name" value="ARAC-FAMILY TRANSCRIPTIONAL REGULATOR"/>
    <property type="match status" value="1"/>
</dbReference>